<keyword evidence="6" id="KW-0411">Iron-sulfur</keyword>
<proteinExistence type="predicted"/>
<comment type="cofactor">
    <cofactor evidence="9">
        <name>[2Fe-2S] cluster</name>
        <dbReference type="ChEBI" id="CHEBI:190135"/>
    </cofactor>
</comment>
<dbReference type="PANTHER" id="PTHR10134">
    <property type="entry name" value="CYTOCHROME B-C1 COMPLEX SUBUNIT RIESKE, MITOCHONDRIAL"/>
    <property type="match status" value="1"/>
</dbReference>
<gene>
    <name evidence="11" type="ORF">ACFQH9_29450</name>
</gene>
<dbReference type="PRINTS" id="PR00162">
    <property type="entry name" value="RIESKE"/>
</dbReference>
<keyword evidence="4" id="KW-0479">Metal-binding</keyword>
<accession>A0ABW1IIK4</accession>
<dbReference type="SUPFAM" id="SSF50022">
    <property type="entry name" value="ISP domain"/>
    <property type="match status" value="1"/>
</dbReference>
<dbReference type="Proteomes" id="UP001596119">
    <property type="component" value="Unassembled WGS sequence"/>
</dbReference>
<name>A0ABW1IIK4_9PSEU</name>
<dbReference type="RefSeq" id="WP_379571255.1">
    <property type="nucleotide sequence ID" value="NZ_JBHSQK010000103.1"/>
</dbReference>
<evidence type="ECO:0000256" key="8">
    <source>
        <dbReference type="ARBA" id="ARBA00029586"/>
    </source>
</evidence>
<dbReference type="CDD" id="cd03467">
    <property type="entry name" value="Rieske"/>
    <property type="match status" value="1"/>
</dbReference>
<evidence type="ECO:0000256" key="1">
    <source>
        <dbReference type="ARBA" id="ARBA00002494"/>
    </source>
</evidence>
<dbReference type="Gene3D" id="2.102.10.10">
    <property type="entry name" value="Rieske [2Fe-2S] iron-sulphur domain"/>
    <property type="match status" value="1"/>
</dbReference>
<keyword evidence="12" id="KW-1185">Reference proteome</keyword>
<keyword evidence="3" id="KW-0001">2Fe-2S</keyword>
<keyword evidence="7" id="KW-1015">Disulfide bond</keyword>
<evidence type="ECO:0000256" key="6">
    <source>
        <dbReference type="ARBA" id="ARBA00023014"/>
    </source>
</evidence>
<reference evidence="12" key="1">
    <citation type="journal article" date="2019" name="Int. J. Syst. Evol. Microbiol.">
        <title>The Global Catalogue of Microorganisms (GCM) 10K type strain sequencing project: providing services to taxonomists for standard genome sequencing and annotation.</title>
        <authorList>
            <consortium name="The Broad Institute Genomics Platform"/>
            <consortium name="The Broad Institute Genome Sequencing Center for Infectious Disease"/>
            <person name="Wu L."/>
            <person name="Ma J."/>
        </authorList>
    </citation>
    <scope>NUCLEOTIDE SEQUENCE [LARGE SCALE GENOMIC DNA]</scope>
    <source>
        <strain evidence="12">CGMCC 4.7397</strain>
    </source>
</reference>
<evidence type="ECO:0000256" key="5">
    <source>
        <dbReference type="ARBA" id="ARBA00023004"/>
    </source>
</evidence>
<organism evidence="11 12">
    <name type="scientific">Pseudonocardia lutea</name>
    <dbReference type="NCBI Taxonomy" id="2172015"/>
    <lineage>
        <taxon>Bacteria</taxon>
        <taxon>Bacillati</taxon>
        <taxon>Actinomycetota</taxon>
        <taxon>Actinomycetes</taxon>
        <taxon>Pseudonocardiales</taxon>
        <taxon>Pseudonocardiaceae</taxon>
        <taxon>Pseudonocardia</taxon>
    </lineage>
</organism>
<evidence type="ECO:0000256" key="7">
    <source>
        <dbReference type="ARBA" id="ARBA00023157"/>
    </source>
</evidence>
<evidence type="ECO:0000256" key="3">
    <source>
        <dbReference type="ARBA" id="ARBA00022714"/>
    </source>
</evidence>
<feature type="domain" description="Rieske" evidence="10">
    <location>
        <begin position="1"/>
        <end position="90"/>
    </location>
</feature>
<comment type="function">
    <text evidence="1">Iron-sulfur subunit of the cytochrome bc1 complex, an essential component of the respiratory electron transport chain required for ATP synthesis. The bc1 complex catalyzes the oxidation of menaquinol and the reduction of cytochrome c in the respiratory chain. The bc1 complex operates through a Q-cycle mechanism that couples electron transfer to generation of the proton gradient that drives ATP synthesis.</text>
</comment>
<feature type="non-terminal residue" evidence="11">
    <location>
        <position position="1"/>
    </location>
</feature>
<dbReference type="PROSITE" id="PS51296">
    <property type="entry name" value="RIESKE"/>
    <property type="match status" value="1"/>
</dbReference>
<dbReference type="InterPro" id="IPR005805">
    <property type="entry name" value="Rieske_Fe-S_prot_C"/>
</dbReference>
<sequence>LGPASSVPVGGAAVFANQKVIVTQPTAGTYRGFSAICPHQGCTVTGVQGASLVCPCHGSTFGLDGQLQKGPATRGLTPQNVTVSGGQITLA</sequence>
<protein>
    <recommendedName>
        <fullName evidence="2">Cytochrome bc1 complex Rieske iron-sulfur subunit</fullName>
    </recommendedName>
    <alternativeName>
        <fullName evidence="8">Cytochrome bc1 reductase complex subunit QcrA</fullName>
    </alternativeName>
</protein>
<evidence type="ECO:0000256" key="9">
    <source>
        <dbReference type="ARBA" id="ARBA00034078"/>
    </source>
</evidence>
<evidence type="ECO:0000313" key="11">
    <source>
        <dbReference type="EMBL" id="MFC5952397.1"/>
    </source>
</evidence>
<dbReference type="InterPro" id="IPR014349">
    <property type="entry name" value="Rieske_Fe-S_prot"/>
</dbReference>
<evidence type="ECO:0000259" key="10">
    <source>
        <dbReference type="PROSITE" id="PS51296"/>
    </source>
</evidence>
<evidence type="ECO:0000256" key="2">
    <source>
        <dbReference type="ARBA" id="ARBA00015816"/>
    </source>
</evidence>
<dbReference type="Pfam" id="PF00355">
    <property type="entry name" value="Rieske"/>
    <property type="match status" value="1"/>
</dbReference>
<dbReference type="InterPro" id="IPR036922">
    <property type="entry name" value="Rieske_2Fe-2S_sf"/>
</dbReference>
<evidence type="ECO:0000313" key="12">
    <source>
        <dbReference type="Proteomes" id="UP001596119"/>
    </source>
</evidence>
<dbReference type="EMBL" id="JBHSQK010000103">
    <property type="protein sequence ID" value="MFC5952397.1"/>
    <property type="molecule type" value="Genomic_DNA"/>
</dbReference>
<dbReference type="InterPro" id="IPR017941">
    <property type="entry name" value="Rieske_2Fe-2S"/>
</dbReference>
<keyword evidence="5" id="KW-0408">Iron</keyword>
<evidence type="ECO:0000256" key="4">
    <source>
        <dbReference type="ARBA" id="ARBA00022723"/>
    </source>
</evidence>
<comment type="caution">
    <text evidence="11">The sequence shown here is derived from an EMBL/GenBank/DDBJ whole genome shotgun (WGS) entry which is preliminary data.</text>
</comment>